<proteinExistence type="inferred from homology"/>
<dbReference type="InterPro" id="IPR000847">
    <property type="entry name" value="LysR_HTH_N"/>
</dbReference>
<evidence type="ECO:0000256" key="4">
    <source>
        <dbReference type="ARBA" id="ARBA00023163"/>
    </source>
</evidence>
<comment type="similarity">
    <text evidence="1">Belongs to the LysR transcriptional regulatory family.</text>
</comment>
<keyword evidence="4" id="KW-0804">Transcription</keyword>
<name>A0A117KH36_9RHOB</name>
<dbReference type="InterPro" id="IPR005119">
    <property type="entry name" value="LysR_subst-bd"/>
</dbReference>
<dbReference type="PANTHER" id="PTHR30427:SF1">
    <property type="entry name" value="TRANSCRIPTIONAL ACTIVATOR PROTEIN LYSR"/>
    <property type="match status" value="1"/>
</dbReference>
<dbReference type="EMBL" id="LQBQ01000001">
    <property type="protein sequence ID" value="KUJ85694.1"/>
    <property type="molecule type" value="Genomic_DNA"/>
</dbReference>
<dbReference type="Pfam" id="PF03466">
    <property type="entry name" value="LysR_substrate"/>
    <property type="match status" value="1"/>
</dbReference>
<dbReference type="PROSITE" id="PS50931">
    <property type="entry name" value="HTH_LYSR"/>
    <property type="match status" value="1"/>
</dbReference>
<dbReference type="Pfam" id="PF00126">
    <property type="entry name" value="HTH_1"/>
    <property type="match status" value="1"/>
</dbReference>
<keyword evidence="7" id="KW-1185">Reference proteome</keyword>
<dbReference type="GO" id="GO:0043565">
    <property type="term" value="F:sequence-specific DNA binding"/>
    <property type="evidence" value="ECO:0007669"/>
    <property type="project" value="TreeGrafter"/>
</dbReference>
<dbReference type="InterPro" id="IPR036390">
    <property type="entry name" value="WH_DNA-bd_sf"/>
</dbReference>
<dbReference type="GO" id="GO:0003700">
    <property type="term" value="F:DNA-binding transcription factor activity"/>
    <property type="evidence" value="ECO:0007669"/>
    <property type="project" value="InterPro"/>
</dbReference>
<organism evidence="6 7">
    <name type="scientific">Ruegeria marisrubri</name>
    <dbReference type="NCBI Taxonomy" id="1685379"/>
    <lineage>
        <taxon>Bacteria</taxon>
        <taxon>Pseudomonadati</taxon>
        <taxon>Pseudomonadota</taxon>
        <taxon>Alphaproteobacteria</taxon>
        <taxon>Rhodobacterales</taxon>
        <taxon>Roseobacteraceae</taxon>
        <taxon>Ruegeria</taxon>
    </lineage>
</organism>
<dbReference type="PRINTS" id="PR00039">
    <property type="entry name" value="HTHLYSR"/>
</dbReference>
<dbReference type="Proteomes" id="UP000053791">
    <property type="component" value="Unassembled WGS sequence"/>
</dbReference>
<dbReference type="Gene3D" id="1.10.10.10">
    <property type="entry name" value="Winged helix-like DNA-binding domain superfamily/Winged helix DNA-binding domain"/>
    <property type="match status" value="1"/>
</dbReference>
<dbReference type="PANTHER" id="PTHR30427">
    <property type="entry name" value="TRANSCRIPTIONAL ACTIVATOR PROTEIN LYSR"/>
    <property type="match status" value="1"/>
</dbReference>
<dbReference type="Gene3D" id="3.40.190.290">
    <property type="match status" value="1"/>
</dbReference>
<gene>
    <name evidence="6" type="ORF">AVO45_01525</name>
</gene>
<evidence type="ECO:0000313" key="6">
    <source>
        <dbReference type="EMBL" id="KUJ85694.1"/>
    </source>
</evidence>
<dbReference type="STRING" id="1685379.AVO45_01525"/>
<accession>A0A117KH36</accession>
<evidence type="ECO:0000256" key="1">
    <source>
        <dbReference type="ARBA" id="ARBA00009437"/>
    </source>
</evidence>
<dbReference type="AlphaFoldDB" id="A0A117KH36"/>
<keyword evidence="3" id="KW-0238">DNA-binding</keyword>
<dbReference type="InterPro" id="IPR036388">
    <property type="entry name" value="WH-like_DNA-bd_sf"/>
</dbReference>
<evidence type="ECO:0000259" key="5">
    <source>
        <dbReference type="PROSITE" id="PS50931"/>
    </source>
</evidence>
<evidence type="ECO:0000256" key="2">
    <source>
        <dbReference type="ARBA" id="ARBA00023015"/>
    </source>
</evidence>
<dbReference type="RefSeq" id="WP_068343745.1">
    <property type="nucleotide sequence ID" value="NZ_LQBQ01000001.1"/>
</dbReference>
<feature type="domain" description="HTH lysR-type" evidence="5">
    <location>
        <begin position="1"/>
        <end position="60"/>
    </location>
</feature>
<evidence type="ECO:0000256" key="3">
    <source>
        <dbReference type="ARBA" id="ARBA00023125"/>
    </source>
</evidence>
<dbReference type="GO" id="GO:0010628">
    <property type="term" value="P:positive regulation of gene expression"/>
    <property type="evidence" value="ECO:0007669"/>
    <property type="project" value="TreeGrafter"/>
</dbReference>
<dbReference type="OrthoDB" id="8479870at2"/>
<dbReference type="SUPFAM" id="SSF46785">
    <property type="entry name" value="Winged helix' DNA-binding domain"/>
    <property type="match status" value="1"/>
</dbReference>
<reference evidence="6 7" key="1">
    <citation type="submission" date="2015-12" db="EMBL/GenBank/DDBJ databases">
        <authorList>
            <person name="Shamseldin A."/>
            <person name="Moawad H."/>
            <person name="Abd El-Rahim W.M."/>
            <person name="Sadowsky M.J."/>
        </authorList>
    </citation>
    <scope>NUCLEOTIDE SEQUENCE [LARGE SCALE GENOMIC DNA]</scope>
    <source>
        <strain evidence="6 7">ZGT118</strain>
    </source>
</reference>
<evidence type="ECO:0000313" key="7">
    <source>
        <dbReference type="Proteomes" id="UP000053791"/>
    </source>
</evidence>
<sequence length="308" mass="33786">MNLSIRQIITFREVMRSGSISQAAKTVGRTQPAVSTMIGTLEDELGFALFIREHGKLTPTPEARYFLEECEDIIARLDRTKQTLSGIRSLEAGKLRVACHPAASGVFMPRLMTEFLRGKDEVEVALIMRSSAMIEDLIASQQFDLGFAETPAPRASIDQTDFDLESVCLVPAGDPLASAPVITPDDLNGKPMATLFAGHPAATQIEEAFRSEGCRLNKRLELRTFLPGLQFVAAGMCYMVCDMITAYSHLVQRNTSGGLVIKRFRPRLSDSISILTPGYATQSLLAQAFASHLSSAIQTMRDEIERAL</sequence>
<protein>
    <submittedName>
        <fullName evidence="6">LysR family transcriptional regulator</fullName>
    </submittedName>
</protein>
<comment type="caution">
    <text evidence="6">The sequence shown here is derived from an EMBL/GenBank/DDBJ whole genome shotgun (WGS) entry which is preliminary data.</text>
</comment>
<dbReference type="SUPFAM" id="SSF53850">
    <property type="entry name" value="Periplasmic binding protein-like II"/>
    <property type="match status" value="1"/>
</dbReference>
<keyword evidence="2" id="KW-0805">Transcription regulation</keyword>